<name>A0ABS3VUA1_MICEH</name>
<keyword evidence="2" id="KW-1185">Reference proteome</keyword>
<evidence type="ECO:0000313" key="1">
    <source>
        <dbReference type="EMBL" id="MBO4208112.1"/>
    </source>
</evidence>
<dbReference type="EMBL" id="WVUH01000170">
    <property type="protein sequence ID" value="MBO4208112.1"/>
    <property type="molecule type" value="Genomic_DNA"/>
</dbReference>
<dbReference type="Proteomes" id="UP000823521">
    <property type="component" value="Unassembled WGS sequence"/>
</dbReference>
<evidence type="ECO:0000313" key="2">
    <source>
        <dbReference type="Proteomes" id="UP000823521"/>
    </source>
</evidence>
<gene>
    <name evidence="1" type="ORF">GSF22_19185</name>
</gene>
<organism evidence="1 2">
    <name type="scientific">Micromonospora echinofusca</name>
    <dbReference type="NCBI Taxonomy" id="47858"/>
    <lineage>
        <taxon>Bacteria</taxon>
        <taxon>Bacillati</taxon>
        <taxon>Actinomycetota</taxon>
        <taxon>Actinomycetes</taxon>
        <taxon>Micromonosporales</taxon>
        <taxon>Micromonosporaceae</taxon>
        <taxon>Micromonospora</taxon>
    </lineage>
</organism>
<proteinExistence type="predicted"/>
<comment type="caution">
    <text evidence="1">The sequence shown here is derived from an EMBL/GenBank/DDBJ whole genome shotgun (WGS) entry which is preliminary data.</text>
</comment>
<accession>A0ABS3VUA1</accession>
<sequence length="81" mass="9052">MVDRQRYVVHLTVVAADLPAAELLARSIARSLAFLPDVRMGETTVSEVDDQGVQRQVFCDRLLGGRRRCVRRTDHPGNCTS</sequence>
<protein>
    <submittedName>
        <fullName evidence="1">Uncharacterized protein</fullName>
    </submittedName>
</protein>
<reference evidence="1 2" key="1">
    <citation type="submission" date="2019-12" db="EMBL/GenBank/DDBJ databases">
        <title>Whole genome sequencing of endophytic Actinobacterium Micromonospora sp. MPMI6T.</title>
        <authorList>
            <person name="Evv R."/>
            <person name="Podile A.R."/>
        </authorList>
    </citation>
    <scope>NUCLEOTIDE SEQUENCE [LARGE SCALE GENOMIC DNA]</scope>
    <source>
        <strain evidence="1 2">MPMI6</strain>
    </source>
</reference>